<dbReference type="AlphaFoldDB" id="A0A9K3PZJ7"/>
<protein>
    <submittedName>
        <fullName evidence="1">Uncharacterized protein</fullName>
    </submittedName>
</protein>
<dbReference type="EMBL" id="JAGRRH010000010">
    <property type="protein sequence ID" value="KAG7362744.1"/>
    <property type="molecule type" value="Genomic_DNA"/>
</dbReference>
<organism evidence="1 2">
    <name type="scientific">Nitzschia inconspicua</name>
    <dbReference type="NCBI Taxonomy" id="303405"/>
    <lineage>
        <taxon>Eukaryota</taxon>
        <taxon>Sar</taxon>
        <taxon>Stramenopiles</taxon>
        <taxon>Ochrophyta</taxon>
        <taxon>Bacillariophyta</taxon>
        <taxon>Bacillariophyceae</taxon>
        <taxon>Bacillariophycidae</taxon>
        <taxon>Bacillariales</taxon>
        <taxon>Bacillariaceae</taxon>
        <taxon>Nitzschia</taxon>
    </lineage>
</organism>
<sequence length="162" mass="18796">MEYSEQLFNALGMWKCLFTEDIPDPRSDNPGLIMKRQYHRQQKETKVHPDEDIAQVLSATTTPWTRTSAFSTRRRPFQIRTLRPCALPRSEQTTESPCTLLSEIGGIVTYHARYPISTSNHAPLYFFFWQHFLRCRNDTARTEDREEVSPLSILSPACQSAE</sequence>
<dbReference type="OrthoDB" id="56317at2759"/>
<comment type="caution">
    <text evidence="1">The sequence shown here is derived from an EMBL/GenBank/DDBJ whole genome shotgun (WGS) entry which is preliminary data.</text>
</comment>
<evidence type="ECO:0000313" key="1">
    <source>
        <dbReference type="EMBL" id="KAG7362744.1"/>
    </source>
</evidence>
<proteinExistence type="predicted"/>
<accession>A0A9K3PZJ7</accession>
<dbReference type="Proteomes" id="UP000693970">
    <property type="component" value="Unassembled WGS sequence"/>
</dbReference>
<reference evidence="1" key="2">
    <citation type="submission" date="2021-04" db="EMBL/GenBank/DDBJ databases">
        <authorList>
            <person name="Podell S."/>
        </authorList>
    </citation>
    <scope>NUCLEOTIDE SEQUENCE</scope>
    <source>
        <strain evidence="1">Hildebrandi</strain>
    </source>
</reference>
<keyword evidence="2" id="KW-1185">Reference proteome</keyword>
<reference evidence="1" key="1">
    <citation type="journal article" date="2021" name="Sci. Rep.">
        <title>Diploid genomic architecture of Nitzschia inconspicua, an elite biomass production diatom.</title>
        <authorList>
            <person name="Oliver A."/>
            <person name="Podell S."/>
            <person name="Pinowska A."/>
            <person name="Traller J.C."/>
            <person name="Smith S.R."/>
            <person name="McClure R."/>
            <person name="Beliaev A."/>
            <person name="Bohutskyi P."/>
            <person name="Hill E.A."/>
            <person name="Rabines A."/>
            <person name="Zheng H."/>
            <person name="Allen L.Z."/>
            <person name="Kuo A."/>
            <person name="Grigoriev I.V."/>
            <person name="Allen A.E."/>
            <person name="Hazlebeck D."/>
            <person name="Allen E.E."/>
        </authorList>
    </citation>
    <scope>NUCLEOTIDE SEQUENCE</scope>
    <source>
        <strain evidence="1">Hildebrandi</strain>
    </source>
</reference>
<evidence type="ECO:0000313" key="2">
    <source>
        <dbReference type="Proteomes" id="UP000693970"/>
    </source>
</evidence>
<gene>
    <name evidence="1" type="ORF">IV203_026104</name>
</gene>
<name>A0A9K3PZJ7_9STRA</name>